<feature type="region of interest" description="Disordered" evidence="7">
    <location>
        <begin position="1"/>
        <end position="33"/>
    </location>
</feature>
<comment type="similarity">
    <text evidence="2">Belongs to the acetyltransferase family. GNA1 subfamily.</text>
</comment>
<dbReference type="InParanoid" id="A0A1S3JFA8"/>
<dbReference type="GO" id="GO:0004343">
    <property type="term" value="F:glucosamine 6-phosphate N-acetyltransferase activity"/>
    <property type="evidence" value="ECO:0007669"/>
    <property type="project" value="UniProtKB-EC"/>
</dbReference>
<dbReference type="PANTHER" id="PTHR13355">
    <property type="entry name" value="GLUCOSAMINE 6-PHOSPHATE N-ACETYLTRANSFERASE"/>
    <property type="match status" value="1"/>
</dbReference>
<evidence type="ECO:0000256" key="5">
    <source>
        <dbReference type="ARBA" id="ARBA00030832"/>
    </source>
</evidence>
<evidence type="ECO:0000256" key="2">
    <source>
        <dbReference type="ARBA" id="ARBA00006048"/>
    </source>
</evidence>
<evidence type="ECO:0000256" key="3">
    <source>
        <dbReference type="ARBA" id="ARBA00012703"/>
    </source>
</evidence>
<dbReference type="Pfam" id="PF00644">
    <property type="entry name" value="PARP"/>
    <property type="match status" value="1"/>
</dbReference>
<dbReference type="Pfam" id="PF00583">
    <property type="entry name" value="Acetyltransf_1"/>
    <property type="match status" value="1"/>
</dbReference>
<dbReference type="InterPro" id="IPR039143">
    <property type="entry name" value="GNPNAT1-like"/>
</dbReference>
<feature type="compositionally biased region" description="Acidic residues" evidence="7">
    <location>
        <begin position="23"/>
        <end position="32"/>
    </location>
</feature>
<dbReference type="PROSITE" id="PS51186">
    <property type="entry name" value="GNAT"/>
    <property type="match status" value="1"/>
</dbReference>
<name>A0A1S3JFA8_LINAN</name>
<evidence type="ECO:0000256" key="7">
    <source>
        <dbReference type="SAM" id="MobiDB-lite"/>
    </source>
</evidence>
<comment type="pathway">
    <text evidence="1">Nucleotide-sugar biosynthesis; UDP-N-acetyl-alpha-D-glucosamine biosynthesis; N-acetyl-alpha-D-glucosamine 1-phosphate from alpha-D-glucosamine 6-phosphate (route I): step 1/2.</text>
</comment>
<dbReference type="EC" id="2.3.1.4" evidence="3"/>
<dbReference type="InterPro" id="IPR000182">
    <property type="entry name" value="GNAT_dom"/>
</dbReference>
<dbReference type="Gene3D" id="3.90.228.10">
    <property type="match status" value="1"/>
</dbReference>
<gene>
    <name evidence="10" type="primary">LOC106172764</name>
</gene>
<dbReference type="InterPro" id="IPR016181">
    <property type="entry name" value="Acyl_CoA_acyltransferase"/>
</dbReference>
<proteinExistence type="inferred from homology"/>
<dbReference type="OrthoDB" id="10249393at2759"/>
<dbReference type="STRING" id="7574.A0A1S3JFA8"/>
<dbReference type="RefSeq" id="XP_013409097.1">
    <property type="nucleotide sequence ID" value="XM_013553643.1"/>
</dbReference>
<evidence type="ECO:0000256" key="1">
    <source>
        <dbReference type="ARBA" id="ARBA00004832"/>
    </source>
</evidence>
<dbReference type="CDD" id="cd04301">
    <property type="entry name" value="NAT_SF"/>
    <property type="match status" value="1"/>
</dbReference>
<reference evidence="10" key="1">
    <citation type="submission" date="2025-08" db="UniProtKB">
        <authorList>
            <consortium name="RefSeq"/>
        </authorList>
    </citation>
    <scope>IDENTIFICATION</scope>
    <source>
        <tissue evidence="10">Gonads</tissue>
    </source>
</reference>
<organism evidence="9 10">
    <name type="scientific">Lingula anatina</name>
    <name type="common">Brachiopod</name>
    <name type="synonym">Lingula unguis</name>
    <dbReference type="NCBI Taxonomy" id="7574"/>
    <lineage>
        <taxon>Eukaryota</taxon>
        <taxon>Metazoa</taxon>
        <taxon>Spiralia</taxon>
        <taxon>Lophotrochozoa</taxon>
        <taxon>Brachiopoda</taxon>
        <taxon>Linguliformea</taxon>
        <taxon>Lingulata</taxon>
        <taxon>Lingulida</taxon>
        <taxon>Linguloidea</taxon>
        <taxon>Lingulidae</taxon>
        <taxon>Lingula</taxon>
    </lineage>
</organism>
<dbReference type="PANTHER" id="PTHR13355:SF15">
    <property type="entry name" value="GCN5-RELATED N-ACETYLTRANSFERASE 3, CHLOROPLASTIC"/>
    <property type="match status" value="1"/>
</dbReference>
<feature type="region of interest" description="Disordered" evidence="7">
    <location>
        <begin position="145"/>
        <end position="240"/>
    </location>
</feature>
<evidence type="ECO:0000256" key="6">
    <source>
        <dbReference type="ARBA" id="ARBA00048964"/>
    </source>
</evidence>
<dbReference type="SUPFAM" id="SSF55729">
    <property type="entry name" value="Acyl-CoA N-acyltransferases (Nat)"/>
    <property type="match status" value="1"/>
</dbReference>
<keyword evidence="9" id="KW-1185">Reference proteome</keyword>
<evidence type="ECO:0000313" key="9">
    <source>
        <dbReference type="Proteomes" id="UP000085678"/>
    </source>
</evidence>
<evidence type="ECO:0000256" key="4">
    <source>
        <dbReference type="ARBA" id="ARBA00030011"/>
    </source>
</evidence>
<dbReference type="SUPFAM" id="SSF56399">
    <property type="entry name" value="ADP-ribosylation"/>
    <property type="match status" value="1"/>
</dbReference>
<dbReference type="KEGG" id="lak:106172764"/>
<accession>A0A1S3JFA8</accession>
<evidence type="ECO:0000313" key="10">
    <source>
        <dbReference type="RefSeq" id="XP_013409097.1"/>
    </source>
</evidence>
<dbReference type="Proteomes" id="UP000085678">
    <property type="component" value="Unplaced"/>
</dbReference>
<evidence type="ECO:0000259" key="8">
    <source>
        <dbReference type="PROSITE" id="PS51186"/>
    </source>
</evidence>
<dbReference type="OMA" id="CGKWAKT"/>
<dbReference type="AlphaFoldDB" id="A0A1S3JFA8"/>
<dbReference type="GeneID" id="106172764"/>
<feature type="compositionally biased region" description="Acidic residues" evidence="7">
    <location>
        <begin position="222"/>
        <end position="238"/>
    </location>
</feature>
<protein>
    <recommendedName>
        <fullName evidence="3">glucosamine-phosphate N-acetyltransferase</fullName>
        <ecNumber evidence="3">2.3.1.4</ecNumber>
    </recommendedName>
    <alternativeName>
        <fullName evidence="4">Phosphoglucosamine acetylase</fullName>
    </alternativeName>
    <alternativeName>
        <fullName evidence="5">Phosphoglucosamine transacetylase</fullName>
    </alternativeName>
</protein>
<sequence>MAAAAVTSRLSPVDFSPEKNTEENDAGNEDPADCSIDSSILSGAKFAESQAFKNKKGKHTTVTPLIIDFRRLLQSSKLGETIDIIPGVPNKELLHAVVGLYSVSLSEMTPDVLYSTVCEKWARTIVLIRDIKDVLEDFEIRRQKKRSETNDQNLSNNNSEQKEAAGDSKKTACSKESGKKKDKSDKDDVAANGEIEKEDSEKEDIYEVEEDKPSIFAPVFSDSEDEEEEEESDEEEEDYSKGINHFLQLVQERKKIRDSHEGSYDVNHVGIENRLVACATFEKKFCKPGERVVHLTLVAVRQRYRKHGIGKYLIQQIKDQSVVGQYDAIVVHADNSAIDFFERYGFSDDVVLNSRWDEFAEQFTQCTLMSYLPPFTTEGVLGNKRPELDILLMELEIKKWRHKSLEAYQAEISCMNRLRSEIIHLRALVTSQQDLISSLVQENESLGHEKFMHEREFLEYRLAVAKAAVSKASDDNSGDEGDISVDQLIADMEKELQFRNLMDRKESDAFDGGFDSSRYVVTPEGGTNEPYDHGRDIAEFHRLTEDFKAGIGKDKDMPGKCEVTMISKTFLTQNVHERYEMRLQHLKDPTFKMRLYFCGSLEHPERIQEIMKNGFSEEDFSHGEYGRGLYFSQFPSKAAQFSALGKMILAEVALGKTESVLKKDRARVFPPRGFDSIVVPGRLAPSEGAPLSGTPSLNQEYVIFDANQAVPLNMIEFTTTA</sequence>
<feature type="domain" description="N-acetyltransferase" evidence="8">
    <location>
        <begin position="203"/>
        <end position="374"/>
    </location>
</feature>
<feature type="compositionally biased region" description="Polar residues" evidence="7">
    <location>
        <begin position="150"/>
        <end position="159"/>
    </location>
</feature>
<dbReference type="Gene3D" id="3.40.630.30">
    <property type="match status" value="1"/>
</dbReference>
<dbReference type="GO" id="GO:0003950">
    <property type="term" value="F:NAD+ poly-ADP-ribosyltransferase activity"/>
    <property type="evidence" value="ECO:0007669"/>
    <property type="project" value="InterPro"/>
</dbReference>
<dbReference type="InterPro" id="IPR012317">
    <property type="entry name" value="Poly(ADP-ribose)pol_cat_dom"/>
</dbReference>
<comment type="catalytic activity">
    <reaction evidence="6">
        <text>D-glucosamine 6-phosphate + acetyl-CoA = N-acetyl-D-glucosamine 6-phosphate + CoA + H(+)</text>
        <dbReference type="Rhea" id="RHEA:10292"/>
        <dbReference type="ChEBI" id="CHEBI:15378"/>
        <dbReference type="ChEBI" id="CHEBI:57287"/>
        <dbReference type="ChEBI" id="CHEBI:57288"/>
        <dbReference type="ChEBI" id="CHEBI:57513"/>
        <dbReference type="ChEBI" id="CHEBI:58725"/>
        <dbReference type="EC" id="2.3.1.4"/>
    </reaction>
</comment>
<feature type="compositionally biased region" description="Basic and acidic residues" evidence="7">
    <location>
        <begin position="160"/>
        <end position="170"/>
    </location>
</feature>
<feature type="compositionally biased region" description="Basic and acidic residues" evidence="7">
    <location>
        <begin position="176"/>
        <end position="189"/>
    </location>
</feature>